<dbReference type="PANTHER" id="PTHR43832:SF1">
    <property type="entry name" value="S-ADENOSYL-L-METHIONINE-DEPENDENT METHYLTRANSFERASES SUPERFAMILY PROTEIN"/>
    <property type="match status" value="1"/>
</dbReference>
<evidence type="ECO:0000313" key="2">
    <source>
        <dbReference type="EMBL" id="KXX81746.1"/>
    </source>
</evidence>
<gene>
    <name evidence="2" type="ORF">MMYC01_200722</name>
</gene>
<dbReference type="VEuPathDB" id="FungiDB:MMYC01_200722"/>
<dbReference type="Pfam" id="PF02353">
    <property type="entry name" value="CMAS"/>
    <property type="match status" value="1"/>
</dbReference>
<organism evidence="2 3">
    <name type="scientific">Madurella mycetomatis</name>
    <dbReference type="NCBI Taxonomy" id="100816"/>
    <lineage>
        <taxon>Eukaryota</taxon>
        <taxon>Fungi</taxon>
        <taxon>Dikarya</taxon>
        <taxon>Ascomycota</taxon>
        <taxon>Pezizomycotina</taxon>
        <taxon>Sordariomycetes</taxon>
        <taxon>Sordariomycetidae</taxon>
        <taxon>Sordariales</taxon>
        <taxon>Sordariales incertae sedis</taxon>
        <taxon>Madurella</taxon>
    </lineage>
</organism>
<dbReference type="EMBL" id="LCTW02000028">
    <property type="protein sequence ID" value="KXX81746.1"/>
    <property type="molecule type" value="Genomic_DNA"/>
</dbReference>
<dbReference type="AlphaFoldDB" id="A0A175WDJ3"/>
<dbReference type="STRING" id="100816.A0A175WDJ3"/>
<dbReference type="Gene3D" id="3.40.50.150">
    <property type="entry name" value="Vaccinia Virus protein VP39"/>
    <property type="match status" value="1"/>
</dbReference>
<dbReference type="FunFam" id="3.40.50.150:FF:000554">
    <property type="entry name" value="Cation-transporting ATPase"/>
    <property type="match status" value="1"/>
</dbReference>
<comment type="similarity">
    <text evidence="1">Belongs to the CFA/CMAS family.</text>
</comment>
<evidence type="ECO:0000256" key="1">
    <source>
        <dbReference type="ARBA" id="ARBA00010815"/>
    </source>
</evidence>
<dbReference type="GO" id="GO:0032259">
    <property type="term" value="P:methylation"/>
    <property type="evidence" value="ECO:0007669"/>
    <property type="project" value="UniProtKB-KW"/>
</dbReference>
<sequence>MGDSSTAPAKTSKDETTTMISSSGWFSGAVTAVNKFWEIMRHGPTVSKDQLVDRLVDGGWLPHFLLRMGIQREFRLRAREIASPNLEAAMARKMGFIEELRASDIAIHTDAANQQHYEVTTGVMAAALGPRMKYSCCLFPTGKETLAEAEDKMLDSYVDKMGFEDGMSLIDIGCGWGAAVLYFAERFPNSRVVGFSNSRTQREYILKLAGENGIKNITVFTGDAATADFGENLYDRMISCEMFEHVKNYDRMMIKAARALKPGGQFLLHIFCHKDTPYHFSEGWMSTHFFTGGTMPSADLMLYFQQRDFKIAKHWWIHGRHYNQTIEAWLANFVANKERVWPYLIEMYGEENAAVWFNRWQVYYLACAEMFISDDGNTYGVTHMLFEKTKN</sequence>
<dbReference type="Proteomes" id="UP000078237">
    <property type="component" value="Unassembled WGS sequence"/>
</dbReference>
<dbReference type="GO" id="GO:0008168">
    <property type="term" value="F:methyltransferase activity"/>
    <property type="evidence" value="ECO:0007669"/>
    <property type="project" value="UniProtKB-KW"/>
</dbReference>
<evidence type="ECO:0000313" key="3">
    <source>
        <dbReference type="Proteomes" id="UP000078237"/>
    </source>
</evidence>
<proteinExistence type="inferred from homology"/>
<comment type="caution">
    <text evidence="2">The sequence shown here is derived from an EMBL/GenBank/DDBJ whole genome shotgun (WGS) entry which is preliminary data.</text>
</comment>
<dbReference type="OrthoDB" id="506498at2759"/>
<keyword evidence="3" id="KW-1185">Reference proteome</keyword>
<protein>
    <submittedName>
        <fullName evidence="2">(S)-coclaurine N-methyltransferase</fullName>
    </submittedName>
</protein>
<dbReference type="SUPFAM" id="SSF53335">
    <property type="entry name" value="S-adenosyl-L-methionine-dependent methyltransferases"/>
    <property type="match status" value="1"/>
</dbReference>
<dbReference type="InterPro" id="IPR029063">
    <property type="entry name" value="SAM-dependent_MTases_sf"/>
</dbReference>
<dbReference type="CDD" id="cd02440">
    <property type="entry name" value="AdoMet_MTases"/>
    <property type="match status" value="1"/>
</dbReference>
<name>A0A175WDJ3_9PEZI</name>
<accession>A0A175WDJ3</accession>
<reference evidence="2 3" key="1">
    <citation type="journal article" date="2016" name="Genome Announc.">
        <title>Genome Sequence of Madurella mycetomatis mm55, Isolated from a Human Mycetoma Case in Sudan.</title>
        <authorList>
            <person name="Smit S."/>
            <person name="Derks M.F."/>
            <person name="Bervoets S."/>
            <person name="Fahal A."/>
            <person name="van Leeuwen W."/>
            <person name="van Belkum A."/>
            <person name="van de Sande W.W."/>
        </authorList>
    </citation>
    <scope>NUCLEOTIDE SEQUENCE [LARGE SCALE GENOMIC DNA]</scope>
    <source>
        <strain evidence="3">mm55</strain>
    </source>
</reference>
<dbReference type="PANTHER" id="PTHR43832">
    <property type="match status" value="1"/>
</dbReference>